<evidence type="ECO:0000256" key="5">
    <source>
        <dbReference type="ARBA" id="ARBA00022692"/>
    </source>
</evidence>
<dbReference type="GO" id="GO:0015808">
    <property type="term" value="P:L-alanine transport"/>
    <property type="evidence" value="ECO:0007669"/>
    <property type="project" value="TreeGrafter"/>
</dbReference>
<keyword evidence="2" id="KW-0813">Transport</keyword>
<dbReference type="InterPro" id="IPR001851">
    <property type="entry name" value="ABC_transp_permease"/>
</dbReference>
<gene>
    <name evidence="11" type="ORF">AAY24_02750</name>
</gene>
<dbReference type="PANTHER" id="PTHR11795">
    <property type="entry name" value="BRANCHED-CHAIN AMINO ACID TRANSPORT SYSTEM PERMEASE PROTEIN LIVH"/>
    <property type="match status" value="1"/>
</dbReference>
<dbReference type="GO" id="GO:0042941">
    <property type="term" value="P:D-alanine transmembrane transport"/>
    <property type="evidence" value="ECO:0007669"/>
    <property type="project" value="TreeGrafter"/>
</dbReference>
<dbReference type="GO" id="GO:0015192">
    <property type="term" value="F:L-phenylalanine transmembrane transporter activity"/>
    <property type="evidence" value="ECO:0007669"/>
    <property type="project" value="TreeGrafter"/>
</dbReference>
<dbReference type="GO" id="GO:0015188">
    <property type="term" value="F:L-isoleucine transmembrane transporter activity"/>
    <property type="evidence" value="ECO:0007669"/>
    <property type="project" value="TreeGrafter"/>
</dbReference>
<evidence type="ECO:0000256" key="4">
    <source>
        <dbReference type="ARBA" id="ARBA00022519"/>
    </source>
</evidence>
<evidence type="ECO:0000256" key="7">
    <source>
        <dbReference type="ARBA" id="ARBA00022989"/>
    </source>
</evidence>
<proteinExistence type="inferred from homology"/>
<feature type="transmembrane region" description="Helical" evidence="10">
    <location>
        <begin position="274"/>
        <end position="293"/>
    </location>
</feature>
<dbReference type="GO" id="GO:0015190">
    <property type="term" value="F:L-leucine transmembrane transporter activity"/>
    <property type="evidence" value="ECO:0007669"/>
    <property type="project" value="TreeGrafter"/>
</dbReference>
<protein>
    <submittedName>
        <fullName evidence="11">Branched-chain amino acid transporter permease subunit LivH</fullName>
    </submittedName>
</protein>
<dbReference type="RefSeq" id="WP_046858384.1">
    <property type="nucleotide sequence ID" value="NZ_CP011412.1"/>
</dbReference>
<dbReference type="CDD" id="cd06582">
    <property type="entry name" value="TM_PBP1_LivH_like"/>
    <property type="match status" value="1"/>
</dbReference>
<dbReference type="PANTHER" id="PTHR11795:SF371">
    <property type="entry name" value="HIGH-AFFINITY BRANCHED-CHAIN AMINO ACID TRANSPORT SYSTEM PERMEASE PROTEIN LIVH"/>
    <property type="match status" value="1"/>
</dbReference>
<evidence type="ECO:0000256" key="1">
    <source>
        <dbReference type="ARBA" id="ARBA00004429"/>
    </source>
</evidence>
<keyword evidence="3" id="KW-1003">Cell membrane</keyword>
<feature type="transmembrane region" description="Helical" evidence="10">
    <location>
        <begin position="42"/>
        <end position="60"/>
    </location>
</feature>
<keyword evidence="5 10" id="KW-0812">Transmembrane</keyword>
<dbReference type="GO" id="GO:0005886">
    <property type="term" value="C:plasma membrane"/>
    <property type="evidence" value="ECO:0007669"/>
    <property type="project" value="UniProtKB-SubCell"/>
</dbReference>
<feature type="transmembrane region" description="Helical" evidence="10">
    <location>
        <begin position="188"/>
        <end position="216"/>
    </location>
</feature>
<feature type="transmembrane region" description="Helical" evidence="10">
    <location>
        <begin position="97"/>
        <end position="121"/>
    </location>
</feature>
<keyword evidence="8 10" id="KW-0472">Membrane</keyword>
<keyword evidence="7 10" id="KW-1133">Transmembrane helix</keyword>
<evidence type="ECO:0000256" key="3">
    <source>
        <dbReference type="ARBA" id="ARBA00022475"/>
    </source>
</evidence>
<dbReference type="AlphaFoldDB" id="A0A0F7JXC5"/>
<evidence type="ECO:0000256" key="6">
    <source>
        <dbReference type="ARBA" id="ARBA00022970"/>
    </source>
</evidence>
<sequence length="300" mass="32080">MEYFIELLFSGLTRGAIYALIALGYTMVYGIIGLINFAHGEIYMIGAFTAFIVSTVLSILGFPLLAIIVLAGLAAAVWSSAYGYTVEKLAYKPLRHAPRLSPLISAIGMSIFLQNYVLLAQTSDFQPFPELIPEFDFMEPYIQYLGSSDMVILVVTTVMMIGLTVLIKFTRIGKAMRATSQDRKMAMLVGINVDRVISATFIVGSALAAVGGLLIASHIGQINFFIGFIAGIKAFTAAVLGGIGSIPGAVLGGVILGLTESFATGYVSSDYEDVFAFSLLVLILIFKPSGLLGKAEIQKV</sequence>
<dbReference type="GO" id="GO:0005304">
    <property type="term" value="F:L-valine transmembrane transporter activity"/>
    <property type="evidence" value="ECO:0007669"/>
    <property type="project" value="TreeGrafter"/>
</dbReference>
<dbReference type="Proteomes" id="UP000034410">
    <property type="component" value="Chromosome"/>
</dbReference>
<keyword evidence="12" id="KW-1185">Reference proteome</keyword>
<feature type="transmembrane region" description="Helical" evidence="10">
    <location>
        <begin position="66"/>
        <end position="85"/>
    </location>
</feature>
<dbReference type="EMBL" id="CP011412">
    <property type="protein sequence ID" value="AKH19445.1"/>
    <property type="molecule type" value="Genomic_DNA"/>
</dbReference>
<accession>A0A0F7JXC5</accession>
<organism evidence="11 12">
    <name type="scientific">Sedimenticola thiotaurini</name>
    <dbReference type="NCBI Taxonomy" id="1543721"/>
    <lineage>
        <taxon>Bacteria</taxon>
        <taxon>Pseudomonadati</taxon>
        <taxon>Pseudomonadota</taxon>
        <taxon>Gammaproteobacteria</taxon>
        <taxon>Chromatiales</taxon>
        <taxon>Sedimenticolaceae</taxon>
        <taxon>Sedimenticola</taxon>
    </lineage>
</organism>
<keyword evidence="4" id="KW-0997">Cell inner membrane</keyword>
<evidence type="ECO:0000313" key="11">
    <source>
        <dbReference type="EMBL" id="AKH19445.1"/>
    </source>
</evidence>
<dbReference type="OrthoDB" id="9807115at2"/>
<evidence type="ECO:0000256" key="9">
    <source>
        <dbReference type="ARBA" id="ARBA00037998"/>
    </source>
</evidence>
<keyword evidence="6" id="KW-0029">Amino-acid transport</keyword>
<comment type="subcellular location">
    <subcellularLocation>
        <location evidence="1">Cell inner membrane</location>
        <topology evidence="1">Multi-pass membrane protein</topology>
    </subcellularLocation>
</comment>
<dbReference type="GO" id="GO:1903806">
    <property type="term" value="P:L-isoleucine import across plasma membrane"/>
    <property type="evidence" value="ECO:0007669"/>
    <property type="project" value="TreeGrafter"/>
</dbReference>
<feature type="transmembrane region" description="Helical" evidence="10">
    <location>
        <begin position="16"/>
        <end position="35"/>
    </location>
</feature>
<dbReference type="Pfam" id="PF02653">
    <property type="entry name" value="BPD_transp_2"/>
    <property type="match status" value="1"/>
</dbReference>
<evidence type="ECO:0000313" key="12">
    <source>
        <dbReference type="Proteomes" id="UP000034410"/>
    </source>
</evidence>
<feature type="transmembrane region" description="Helical" evidence="10">
    <location>
        <begin position="141"/>
        <end position="167"/>
    </location>
</feature>
<dbReference type="KEGG" id="seds:AAY24_02750"/>
<comment type="similarity">
    <text evidence="9">Belongs to the binding-protein-dependent transport system permease family. LivHM subfamily.</text>
</comment>
<dbReference type="InterPro" id="IPR052157">
    <property type="entry name" value="BCAA_transport_permease"/>
</dbReference>
<evidence type="ECO:0000256" key="2">
    <source>
        <dbReference type="ARBA" id="ARBA00022448"/>
    </source>
</evidence>
<evidence type="ECO:0000256" key="8">
    <source>
        <dbReference type="ARBA" id="ARBA00023136"/>
    </source>
</evidence>
<name>A0A0F7JXC5_9GAMM</name>
<reference evidence="11 12" key="1">
    <citation type="journal article" date="2015" name="Genome Announc.">
        <title>Complete Genome Sequence of Sedimenticola thiotaurini Strain SIP-G1, a Polyphosphate- and Polyhydroxyalkanoate-Accumulating Sulfur-Oxidizing Gammaproteobacterium Isolated from Salt Marsh Sediments.</title>
        <authorList>
            <person name="Flood B.E."/>
            <person name="Jones D.S."/>
            <person name="Bailey J.V."/>
        </authorList>
    </citation>
    <scope>NUCLEOTIDE SEQUENCE [LARGE SCALE GENOMIC DNA]</scope>
    <source>
        <strain evidence="11 12">SIP-G1</strain>
    </source>
</reference>
<dbReference type="PATRIC" id="fig|1543721.4.peg.577"/>
<evidence type="ECO:0000256" key="10">
    <source>
        <dbReference type="SAM" id="Phobius"/>
    </source>
</evidence>